<keyword evidence="5" id="KW-1185">Reference proteome</keyword>
<keyword evidence="3" id="KW-1133">Transmembrane helix</keyword>
<dbReference type="PANTHER" id="PTHR22835:SF683">
    <property type="entry name" value="OS05G0506800 PROTEIN"/>
    <property type="match status" value="1"/>
</dbReference>
<evidence type="ECO:0000256" key="2">
    <source>
        <dbReference type="ARBA" id="ARBA00023180"/>
    </source>
</evidence>
<dbReference type="GO" id="GO:0016788">
    <property type="term" value="F:hydrolase activity, acting on ester bonds"/>
    <property type="evidence" value="ECO:0007669"/>
    <property type="project" value="InterPro"/>
</dbReference>
<accession>A0A834YWE4</accession>
<reference evidence="4 5" key="1">
    <citation type="submission" date="2020-04" db="EMBL/GenBank/DDBJ databases">
        <title>Plant Genome Project.</title>
        <authorList>
            <person name="Zhang R.-G."/>
        </authorList>
    </citation>
    <scope>NUCLEOTIDE SEQUENCE [LARGE SCALE GENOMIC DNA]</scope>
    <source>
        <strain evidence="4">YNK0</strain>
        <tissue evidence="4">Leaf</tissue>
    </source>
</reference>
<protein>
    <submittedName>
        <fullName evidence="4">Uncharacterized protein</fullName>
    </submittedName>
</protein>
<dbReference type="Pfam" id="PF00657">
    <property type="entry name" value="Lipase_GDSL"/>
    <property type="match status" value="1"/>
</dbReference>
<sequence length="181" mass="20657">MHSLQPCQISKKTKKKEEKLTLLIFLVLPMALHSLLFSLLTIVLVLAKTEPVLCHYTSIFNFGDSWSDTGNLICLNPNDHAFHFPYGETYFGHVTDRCSNGRLIVDFIAQALGLLFLPPYLARKRGQEFRRGANFAVAGAKALDDAFFEERGIYNQHKNISLRIQLSWFKVKKIENILDIT</sequence>
<dbReference type="InterPro" id="IPR036514">
    <property type="entry name" value="SGNH_hydro_sf"/>
</dbReference>
<dbReference type="InterPro" id="IPR001087">
    <property type="entry name" value="GDSL"/>
</dbReference>
<dbReference type="AlphaFoldDB" id="A0A834YWE4"/>
<dbReference type="PANTHER" id="PTHR22835">
    <property type="entry name" value="ZINC FINGER FYVE DOMAIN CONTAINING PROTEIN"/>
    <property type="match status" value="1"/>
</dbReference>
<dbReference type="Gene3D" id="3.40.50.1110">
    <property type="entry name" value="SGNH hydrolase"/>
    <property type="match status" value="1"/>
</dbReference>
<name>A0A834YWE4_TETSI</name>
<comment type="similarity">
    <text evidence="1">Belongs to the 'GDSL' lipolytic enzyme family.</text>
</comment>
<keyword evidence="3" id="KW-0812">Transmembrane</keyword>
<comment type="caution">
    <text evidence="4">The sequence shown here is derived from an EMBL/GenBank/DDBJ whole genome shotgun (WGS) entry which is preliminary data.</text>
</comment>
<evidence type="ECO:0000256" key="3">
    <source>
        <dbReference type="SAM" id="Phobius"/>
    </source>
</evidence>
<organism evidence="4 5">
    <name type="scientific">Tetracentron sinense</name>
    <name type="common">Spur-leaf</name>
    <dbReference type="NCBI Taxonomy" id="13715"/>
    <lineage>
        <taxon>Eukaryota</taxon>
        <taxon>Viridiplantae</taxon>
        <taxon>Streptophyta</taxon>
        <taxon>Embryophyta</taxon>
        <taxon>Tracheophyta</taxon>
        <taxon>Spermatophyta</taxon>
        <taxon>Magnoliopsida</taxon>
        <taxon>Trochodendrales</taxon>
        <taxon>Trochodendraceae</taxon>
        <taxon>Tetracentron</taxon>
    </lineage>
</organism>
<proteinExistence type="inferred from homology"/>
<gene>
    <name evidence="4" type="ORF">HHK36_019986</name>
</gene>
<evidence type="ECO:0000313" key="4">
    <source>
        <dbReference type="EMBL" id="KAF8393788.1"/>
    </source>
</evidence>
<keyword evidence="2" id="KW-0325">Glycoprotein</keyword>
<keyword evidence="3" id="KW-0472">Membrane</keyword>
<dbReference type="OrthoDB" id="1600564at2759"/>
<feature type="transmembrane region" description="Helical" evidence="3">
    <location>
        <begin position="20"/>
        <end position="47"/>
    </location>
</feature>
<evidence type="ECO:0000313" key="5">
    <source>
        <dbReference type="Proteomes" id="UP000655225"/>
    </source>
</evidence>
<feature type="transmembrane region" description="Helical" evidence="3">
    <location>
        <begin position="103"/>
        <end position="122"/>
    </location>
</feature>
<dbReference type="OMA" id="ESYFTHP"/>
<dbReference type="Proteomes" id="UP000655225">
    <property type="component" value="Unassembled WGS sequence"/>
</dbReference>
<evidence type="ECO:0000256" key="1">
    <source>
        <dbReference type="ARBA" id="ARBA00008668"/>
    </source>
</evidence>
<dbReference type="EMBL" id="JABCRI010000014">
    <property type="protein sequence ID" value="KAF8393788.1"/>
    <property type="molecule type" value="Genomic_DNA"/>
</dbReference>